<dbReference type="RefSeq" id="WP_095596358.1">
    <property type="nucleotide sequence ID" value="NZ_BMKN01000001.1"/>
</dbReference>
<feature type="signal peptide" evidence="1">
    <location>
        <begin position="1"/>
        <end position="19"/>
    </location>
</feature>
<evidence type="ECO:0000313" key="2">
    <source>
        <dbReference type="EMBL" id="GGE42539.1"/>
    </source>
</evidence>
<gene>
    <name evidence="2" type="ORF">GCM10011517_07600</name>
</gene>
<keyword evidence="3" id="KW-1185">Reference proteome</keyword>
<dbReference type="AlphaFoldDB" id="A0A917AD21"/>
<dbReference type="Proteomes" id="UP000606730">
    <property type="component" value="Unassembled WGS sequence"/>
</dbReference>
<protein>
    <recommendedName>
        <fullName evidence="4">Membrane-bound lysozyme-inhibitor of c-type lysozyme</fullName>
    </recommendedName>
</protein>
<comment type="caution">
    <text evidence="2">The sequence shown here is derived from an EMBL/GenBank/DDBJ whole genome shotgun (WGS) entry which is preliminary data.</text>
</comment>
<sequence length="123" mass="12968">MKRILLACALTAFPFAASAQGAVKIIYACKIDQNCSSGSCEANEPPFMFQLVHDTEEDIGTVLFGDQSADTIAVAGMGTQDFTQLRDESSVSFSIRKSSGTLEVRAHGPAGSSLEKGLCGTDQ</sequence>
<proteinExistence type="predicted"/>
<accession>A0A917AD21</accession>
<evidence type="ECO:0000313" key="3">
    <source>
        <dbReference type="Proteomes" id="UP000606730"/>
    </source>
</evidence>
<organism evidence="2 3">
    <name type="scientific">Actibacterium pelagium</name>
    <dbReference type="NCBI Taxonomy" id="2029103"/>
    <lineage>
        <taxon>Bacteria</taxon>
        <taxon>Pseudomonadati</taxon>
        <taxon>Pseudomonadota</taxon>
        <taxon>Alphaproteobacteria</taxon>
        <taxon>Rhodobacterales</taxon>
        <taxon>Roseobacteraceae</taxon>
        <taxon>Actibacterium</taxon>
    </lineage>
</organism>
<keyword evidence="1" id="KW-0732">Signal</keyword>
<name>A0A917AD21_9RHOB</name>
<reference evidence="2" key="1">
    <citation type="journal article" date="2014" name="Int. J. Syst. Evol. Microbiol.">
        <title>Complete genome sequence of Corynebacterium casei LMG S-19264T (=DSM 44701T), isolated from a smear-ripened cheese.</title>
        <authorList>
            <consortium name="US DOE Joint Genome Institute (JGI-PGF)"/>
            <person name="Walter F."/>
            <person name="Albersmeier A."/>
            <person name="Kalinowski J."/>
            <person name="Ruckert C."/>
        </authorList>
    </citation>
    <scope>NUCLEOTIDE SEQUENCE</scope>
    <source>
        <strain evidence="2">CGMCC 1.16012</strain>
    </source>
</reference>
<feature type="chain" id="PRO_5037666669" description="Membrane-bound lysozyme-inhibitor of c-type lysozyme" evidence="1">
    <location>
        <begin position="20"/>
        <end position="123"/>
    </location>
</feature>
<evidence type="ECO:0000256" key="1">
    <source>
        <dbReference type="SAM" id="SignalP"/>
    </source>
</evidence>
<reference evidence="2" key="2">
    <citation type="submission" date="2020-09" db="EMBL/GenBank/DDBJ databases">
        <authorList>
            <person name="Sun Q."/>
            <person name="Zhou Y."/>
        </authorList>
    </citation>
    <scope>NUCLEOTIDE SEQUENCE</scope>
    <source>
        <strain evidence="2">CGMCC 1.16012</strain>
    </source>
</reference>
<dbReference type="EMBL" id="BMKN01000001">
    <property type="protein sequence ID" value="GGE42539.1"/>
    <property type="molecule type" value="Genomic_DNA"/>
</dbReference>
<evidence type="ECO:0008006" key="4">
    <source>
        <dbReference type="Google" id="ProtNLM"/>
    </source>
</evidence>